<gene>
    <name evidence="1" type="ORF">MCY_00535</name>
</gene>
<name>J1JR54_9HYPH</name>
<evidence type="ECO:0000313" key="1">
    <source>
        <dbReference type="EMBL" id="EJF86885.1"/>
    </source>
</evidence>
<dbReference type="HOGENOM" id="CLU_185027_0_0_5"/>
<reference evidence="1 2" key="1">
    <citation type="submission" date="2012-03" db="EMBL/GenBank/DDBJ databases">
        <title>The Genome Sequence of Bartonella rattimassiliensis 15908.</title>
        <authorList>
            <consortium name="The Broad Institute Genome Sequencing Platform"/>
            <consortium name="The Broad Institute Genome Sequencing Center for Infectious Disease"/>
            <person name="Feldgarden M."/>
            <person name="Kirby J."/>
            <person name="Kosoy M."/>
            <person name="Birtles R."/>
            <person name="Probert W.S."/>
            <person name="Chiaraviglio L."/>
            <person name="Young S.K."/>
            <person name="Zeng Q."/>
            <person name="Gargeya S."/>
            <person name="Fitzgerald M."/>
            <person name="Haas B."/>
            <person name="Abouelleil A."/>
            <person name="Alvarado L."/>
            <person name="Arachchi H.M."/>
            <person name="Berlin A."/>
            <person name="Chapman S.B."/>
            <person name="Gearin G."/>
            <person name="Goldberg J."/>
            <person name="Griggs A."/>
            <person name="Gujja S."/>
            <person name="Hansen M."/>
            <person name="Heiman D."/>
            <person name="Howarth C."/>
            <person name="Larimer J."/>
            <person name="Lui A."/>
            <person name="MacDonald P.J.P."/>
            <person name="McCowen C."/>
            <person name="Montmayeur A."/>
            <person name="Murphy C."/>
            <person name="Neiman D."/>
            <person name="Pearson M."/>
            <person name="Priest M."/>
            <person name="Roberts A."/>
            <person name="Saif S."/>
            <person name="Shea T."/>
            <person name="Sisk P."/>
            <person name="Stolte C."/>
            <person name="Sykes S."/>
            <person name="Wortman J."/>
            <person name="Nusbaum C."/>
            <person name="Birren B."/>
        </authorList>
    </citation>
    <scope>NUCLEOTIDE SEQUENCE [LARGE SCALE GENOMIC DNA]</scope>
    <source>
        <strain evidence="1 2">15908</strain>
    </source>
</reference>
<dbReference type="EMBL" id="AILY01000013">
    <property type="protein sequence ID" value="EJF86885.1"/>
    <property type="molecule type" value="Genomic_DNA"/>
</dbReference>
<protein>
    <submittedName>
        <fullName evidence="1">Uncharacterized protein</fullName>
    </submittedName>
</protein>
<organism evidence="1 2">
    <name type="scientific">Bartonella rattimassiliensis 15908</name>
    <dbReference type="NCBI Taxonomy" id="1094556"/>
    <lineage>
        <taxon>Bacteria</taxon>
        <taxon>Pseudomonadati</taxon>
        <taxon>Pseudomonadota</taxon>
        <taxon>Alphaproteobacteria</taxon>
        <taxon>Hyphomicrobiales</taxon>
        <taxon>Bartonellaceae</taxon>
        <taxon>Bartonella</taxon>
    </lineage>
</organism>
<dbReference type="Pfam" id="PF16510">
    <property type="entry name" value="P22_portal"/>
    <property type="match status" value="1"/>
</dbReference>
<keyword evidence="2" id="KW-1185">Reference proteome</keyword>
<sequence>MMYDEEHLEKEHKASDLSTEGLFRKLVNWYKEDVEHVNKWREHAREDFQFYNGDQWNDQDLAALKEQRRPVMDRFL</sequence>
<dbReference type="Proteomes" id="UP000001077">
    <property type="component" value="Unassembled WGS sequence"/>
</dbReference>
<accession>J1JR54</accession>
<dbReference type="AlphaFoldDB" id="J1JR54"/>
<dbReference type="PATRIC" id="fig|1094556.3.peg.631"/>
<comment type="caution">
    <text evidence="1">The sequence shown here is derived from an EMBL/GenBank/DDBJ whole genome shotgun (WGS) entry which is preliminary data.</text>
</comment>
<dbReference type="eggNOG" id="COG3170">
    <property type="taxonomic scope" value="Bacteria"/>
</dbReference>
<evidence type="ECO:0000313" key="2">
    <source>
        <dbReference type="Proteomes" id="UP000001077"/>
    </source>
</evidence>
<dbReference type="STRING" id="1094556.MCY_00535"/>
<proteinExistence type="predicted"/>
<dbReference type="InterPro" id="IPR032427">
    <property type="entry name" value="P22_portal"/>
</dbReference>